<dbReference type="Proteomes" id="UP000008810">
    <property type="component" value="Chromosome 3"/>
</dbReference>
<evidence type="ECO:0000313" key="2">
    <source>
        <dbReference type="EMBL" id="KQJ99305.1"/>
    </source>
</evidence>
<proteinExistence type="predicted"/>
<keyword evidence="1" id="KW-0812">Transmembrane</keyword>
<keyword evidence="1" id="KW-0472">Membrane</keyword>
<dbReference type="EnsemblPlants" id="KQJ99305">
    <property type="protein sequence ID" value="KQJ99305"/>
    <property type="gene ID" value="BRADI_3g42461v3"/>
</dbReference>
<evidence type="ECO:0000256" key="1">
    <source>
        <dbReference type="SAM" id="Phobius"/>
    </source>
</evidence>
<accession>A0A0Q3QC19</accession>
<reference evidence="3" key="3">
    <citation type="submission" date="2018-08" db="UniProtKB">
        <authorList>
            <consortium name="EnsemblPlants"/>
        </authorList>
    </citation>
    <scope>IDENTIFICATION</scope>
    <source>
        <strain evidence="3">cv. Bd21</strain>
    </source>
</reference>
<keyword evidence="4" id="KW-1185">Reference proteome</keyword>
<organism evidence="2">
    <name type="scientific">Brachypodium distachyon</name>
    <name type="common">Purple false brome</name>
    <name type="synonym">Trachynia distachya</name>
    <dbReference type="NCBI Taxonomy" id="15368"/>
    <lineage>
        <taxon>Eukaryota</taxon>
        <taxon>Viridiplantae</taxon>
        <taxon>Streptophyta</taxon>
        <taxon>Embryophyta</taxon>
        <taxon>Tracheophyta</taxon>
        <taxon>Spermatophyta</taxon>
        <taxon>Magnoliopsida</taxon>
        <taxon>Liliopsida</taxon>
        <taxon>Poales</taxon>
        <taxon>Poaceae</taxon>
        <taxon>BOP clade</taxon>
        <taxon>Pooideae</taxon>
        <taxon>Stipodae</taxon>
        <taxon>Brachypodieae</taxon>
        <taxon>Brachypodium</taxon>
    </lineage>
</organism>
<protein>
    <submittedName>
        <fullName evidence="2 3">Uncharacterized protein</fullName>
    </submittedName>
</protein>
<sequence length="172" mass="19444">MNQELTVLEYGVRLRSWATEDLYECLTLCHVPPIGSKASALLPRIVVDLEGTRAPGIYELRTFRRETLFWINLLYRSSTPLSRSPIRHSSARNRSSSHTTLLFWDVVDTRNHLGISICFDKRPDVDSSSETVTSLASASSITTLLSLSETVFLLIFLNCFCAFLASRMYAFT</sequence>
<dbReference type="Gramene" id="KQJ99305">
    <property type="protein sequence ID" value="KQJ99305"/>
    <property type="gene ID" value="BRADI_3g42461v3"/>
</dbReference>
<dbReference type="AlphaFoldDB" id="A0A0Q3QC19"/>
<feature type="transmembrane region" description="Helical" evidence="1">
    <location>
        <begin position="151"/>
        <end position="170"/>
    </location>
</feature>
<dbReference type="EMBL" id="CM000882">
    <property type="protein sequence ID" value="KQJ99305.1"/>
    <property type="molecule type" value="Genomic_DNA"/>
</dbReference>
<evidence type="ECO:0000313" key="3">
    <source>
        <dbReference type="EnsemblPlants" id="KQJ99305"/>
    </source>
</evidence>
<dbReference type="InParanoid" id="A0A0Q3QC19"/>
<name>A0A0Q3QC19_BRADI</name>
<evidence type="ECO:0000313" key="4">
    <source>
        <dbReference type="Proteomes" id="UP000008810"/>
    </source>
</evidence>
<gene>
    <name evidence="2" type="ORF">BRADI_3g42461v3</name>
</gene>
<reference evidence="2 3" key="1">
    <citation type="journal article" date="2010" name="Nature">
        <title>Genome sequencing and analysis of the model grass Brachypodium distachyon.</title>
        <authorList>
            <consortium name="International Brachypodium Initiative"/>
        </authorList>
    </citation>
    <scope>NUCLEOTIDE SEQUENCE [LARGE SCALE GENOMIC DNA]</scope>
    <source>
        <strain evidence="2 3">Bd21</strain>
    </source>
</reference>
<reference evidence="2" key="2">
    <citation type="submission" date="2017-06" db="EMBL/GenBank/DDBJ databases">
        <title>WGS assembly of Brachypodium distachyon.</title>
        <authorList>
            <consortium name="The International Brachypodium Initiative"/>
            <person name="Lucas S."/>
            <person name="Harmon-Smith M."/>
            <person name="Lail K."/>
            <person name="Tice H."/>
            <person name="Grimwood J."/>
            <person name="Bruce D."/>
            <person name="Barry K."/>
            <person name="Shu S."/>
            <person name="Lindquist E."/>
            <person name="Wang M."/>
            <person name="Pitluck S."/>
            <person name="Vogel J.P."/>
            <person name="Garvin D.F."/>
            <person name="Mockler T.C."/>
            <person name="Schmutz J."/>
            <person name="Rokhsar D."/>
            <person name="Bevan M.W."/>
        </authorList>
    </citation>
    <scope>NUCLEOTIDE SEQUENCE</scope>
    <source>
        <strain evidence="2">Bd21</strain>
    </source>
</reference>
<keyword evidence="1" id="KW-1133">Transmembrane helix</keyword>